<dbReference type="Gene3D" id="2.60.120.200">
    <property type="match status" value="1"/>
</dbReference>
<feature type="domain" description="DUF8019" evidence="3">
    <location>
        <begin position="270"/>
        <end position="341"/>
    </location>
</feature>
<dbReference type="PANTHER" id="PTHR42535">
    <property type="entry name" value="OOKINETE PROTEIN, PUTATIVE-RELATED"/>
    <property type="match status" value="1"/>
</dbReference>
<dbReference type="Pfam" id="PF26058">
    <property type="entry name" value="DUF8019"/>
    <property type="match status" value="1"/>
</dbReference>
<dbReference type="Proteomes" id="UP001162131">
    <property type="component" value="Unassembled WGS sequence"/>
</dbReference>
<evidence type="ECO:0000313" key="4">
    <source>
        <dbReference type="EMBL" id="CAG9334355.1"/>
    </source>
</evidence>
<sequence>MLLKTVILISLFLAYGSDLCEMTLQGGICLFGGETVLMPNAVQDGLKGHWTFDDDSGLDSSGSQNHASKTVGAGPSYGGQGTSASITGSDYIEIPDSNGSLSSTLFSVTFWVFIGDSQNSEGLRWCPLLQKGNDQEDQVIYERVPAVYYDREDRQLKAYVSTDEDVKHPQGEYVISNARIPFNRWTHIGVVRTQSRIRLFVNGIKDAVNSTDGWTQTNSSPLYIGNTPSTLEDCPVSFYVDEVRYFNRELEEEEIEAESAGALGAIEAYYIRLGCINCVLSDAEESCPEDTHHLCTSIELHSAGYQVARAMGWTDWNSHIWVHDSEADSSSETGIAICCLNLG</sequence>
<dbReference type="Pfam" id="PF13385">
    <property type="entry name" value="Laminin_G_3"/>
    <property type="match status" value="1"/>
</dbReference>
<dbReference type="EMBL" id="CAJZBQ010000058">
    <property type="protein sequence ID" value="CAG9334355.1"/>
    <property type="molecule type" value="Genomic_DNA"/>
</dbReference>
<feature type="region of interest" description="Disordered" evidence="1">
    <location>
        <begin position="57"/>
        <end position="79"/>
    </location>
</feature>
<feature type="signal peptide" evidence="2">
    <location>
        <begin position="1"/>
        <end position="16"/>
    </location>
</feature>
<evidence type="ECO:0000256" key="1">
    <source>
        <dbReference type="SAM" id="MobiDB-lite"/>
    </source>
</evidence>
<accession>A0AAU9K3H4</accession>
<feature type="chain" id="PRO_5043392597" description="DUF8019 domain-containing protein" evidence="2">
    <location>
        <begin position="17"/>
        <end position="343"/>
    </location>
</feature>
<dbReference type="InterPro" id="IPR058332">
    <property type="entry name" value="DUF8019"/>
</dbReference>
<keyword evidence="2" id="KW-0732">Signal</keyword>
<organism evidence="4 5">
    <name type="scientific">Blepharisma stoltei</name>
    <dbReference type="NCBI Taxonomy" id="1481888"/>
    <lineage>
        <taxon>Eukaryota</taxon>
        <taxon>Sar</taxon>
        <taxon>Alveolata</taxon>
        <taxon>Ciliophora</taxon>
        <taxon>Postciliodesmatophora</taxon>
        <taxon>Heterotrichea</taxon>
        <taxon>Heterotrichida</taxon>
        <taxon>Blepharismidae</taxon>
        <taxon>Blepharisma</taxon>
    </lineage>
</organism>
<keyword evidence="5" id="KW-1185">Reference proteome</keyword>
<dbReference type="SUPFAM" id="SSF49899">
    <property type="entry name" value="Concanavalin A-like lectins/glucanases"/>
    <property type="match status" value="1"/>
</dbReference>
<evidence type="ECO:0000256" key="2">
    <source>
        <dbReference type="SAM" id="SignalP"/>
    </source>
</evidence>
<dbReference type="PANTHER" id="PTHR42535:SF2">
    <property type="entry name" value="CHROMOSOME UNDETERMINED SCAFFOLD_146, WHOLE GENOME SHOTGUN SEQUENCE"/>
    <property type="match status" value="1"/>
</dbReference>
<dbReference type="InterPro" id="IPR013320">
    <property type="entry name" value="ConA-like_dom_sf"/>
</dbReference>
<evidence type="ECO:0000259" key="3">
    <source>
        <dbReference type="Pfam" id="PF26058"/>
    </source>
</evidence>
<comment type="caution">
    <text evidence="4">The sequence shown here is derived from an EMBL/GenBank/DDBJ whole genome shotgun (WGS) entry which is preliminary data.</text>
</comment>
<gene>
    <name evidence="4" type="ORF">BSTOLATCC_MIC60974</name>
</gene>
<proteinExistence type="predicted"/>
<dbReference type="AlphaFoldDB" id="A0AAU9K3H4"/>
<protein>
    <recommendedName>
        <fullName evidence="3">DUF8019 domain-containing protein</fullName>
    </recommendedName>
</protein>
<name>A0AAU9K3H4_9CILI</name>
<reference evidence="4" key="1">
    <citation type="submission" date="2021-09" db="EMBL/GenBank/DDBJ databases">
        <authorList>
            <consortium name="AG Swart"/>
            <person name="Singh M."/>
            <person name="Singh A."/>
            <person name="Seah K."/>
            <person name="Emmerich C."/>
        </authorList>
    </citation>
    <scope>NUCLEOTIDE SEQUENCE</scope>
    <source>
        <strain evidence="4">ATCC30299</strain>
    </source>
</reference>
<evidence type="ECO:0000313" key="5">
    <source>
        <dbReference type="Proteomes" id="UP001162131"/>
    </source>
</evidence>